<protein>
    <submittedName>
        <fullName evidence="4">Glycosyl transferase</fullName>
    </submittedName>
</protein>
<feature type="region of interest" description="Disordered" evidence="1">
    <location>
        <begin position="281"/>
        <end position="306"/>
    </location>
</feature>
<feature type="transmembrane region" description="Helical" evidence="2">
    <location>
        <begin position="177"/>
        <end position="200"/>
    </location>
</feature>
<evidence type="ECO:0000313" key="4">
    <source>
        <dbReference type="EMBL" id="UGS27693.1"/>
    </source>
</evidence>
<evidence type="ECO:0000256" key="2">
    <source>
        <dbReference type="SAM" id="Phobius"/>
    </source>
</evidence>
<feature type="region of interest" description="Disordered" evidence="1">
    <location>
        <begin position="205"/>
        <end position="227"/>
    </location>
</feature>
<dbReference type="Proteomes" id="UP001199642">
    <property type="component" value="Chromosome"/>
</dbReference>
<gene>
    <name evidence="4" type="ORF">K8F61_05805</name>
</gene>
<dbReference type="RefSeq" id="WP_231821002.1">
    <property type="nucleotide sequence ID" value="NZ_CP082781.1"/>
</dbReference>
<evidence type="ECO:0000259" key="3">
    <source>
        <dbReference type="Pfam" id="PF26366"/>
    </source>
</evidence>
<feature type="region of interest" description="Disordered" evidence="1">
    <location>
        <begin position="100"/>
        <end position="127"/>
    </location>
</feature>
<organism evidence="4 5">
    <name type="scientific">Microbacterium resistens</name>
    <dbReference type="NCBI Taxonomy" id="156977"/>
    <lineage>
        <taxon>Bacteria</taxon>
        <taxon>Bacillati</taxon>
        <taxon>Actinomycetota</taxon>
        <taxon>Actinomycetes</taxon>
        <taxon>Micrococcales</taxon>
        <taxon>Microbacteriaceae</taxon>
        <taxon>Microbacterium</taxon>
    </lineage>
</organism>
<keyword evidence="4" id="KW-0808">Transferase</keyword>
<keyword evidence="2" id="KW-0812">Transmembrane</keyword>
<feature type="compositionally biased region" description="Low complexity" evidence="1">
    <location>
        <begin position="294"/>
        <end position="304"/>
    </location>
</feature>
<feature type="domain" description="DUF8094" evidence="3">
    <location>
        <begin position="302"/>
        <end position="599"/>
    </location>
</feature>
<keyword evidence="2" id="KW-0472">Membrane</keyword>
<keyword evidence="5" id="KW-1185">Reference proteome</keyword>
<reference evidence="4 5" key="1">
    <citation type="submission" date="2023-01" db="EMBL/GenBank/DDBJ databases">
        <title>Characterization of estradiol degrading bacteria Microbacterium sp. MZT7 and reveal degrading genes through genome analysis.</title>
        <authorList>
            <person name="Hao P."/>
            <person name="Gao Y."/>
        </authorList>
    </citation>
    <scope>NUCLEOTIDE SEQUENCE [LARGE SCALE GENOMIC DNA]</scope>
    <source>
        <strain evidence="4 5">MZT7</strain>
    </source>
</reference>
<name>A0ABY3RUE7_9MICO</name>
<dbReference type="InterPro" id="IPR058407">
    <property type="entry name" value="DUF8094"/>
</dbReference>
<feature type="transmembrane region" description="Helical" evidence="2">
    <location>
        <begin position="257"/>
        <end position="279"/>
    </location>
</feature>
<proteinExistence type="predicted"/>
<evidence type="ECO:0000256" key="1">
    <source>
        <dbReference type="SAM" id="MobiDB-lite"/>
    </source>
</evidence>
<accession>A0ABY3RUE7</accession>
<dbReference type="Pfam" id="PF26366">
    <property type="entry name" value="DUF8094"/>
    <property type="match status" value="1"/>
</dbReference>
<evidence type="ECO:0000313" key="5">
    <source>
        <dbReference type="Proteomes" id="UP001199642"/>
    </source>
</evidence>
<keyword evidence="2" id="KW-1133">Transmembrane helix</keyword>
<sequence length="606" mass="63461">MRFVWAVLAFVLAAVLIGTGIAQRSIFLGPKDVTAELSVDQPQRYTMIDGEVLRSHPGEQTLVAHGDGTIFVAQARTADLEAWLSDVPYNRIALDDAGEPAATVVEPEESTDAAAGSADGRDPAGSDLWLDELTDENAVIDRMQIPDGVSVLLASDGTAEAPADVAVSWPLDNATPWAGPLMVAGGVFALLGLILYVLAVRHSRRGKGPRRKGPPPMPPTEPIELARGRTGAIDTGASSDASRAERSAAPRRRVRRALLVVPAMGLSAALLSGCTPDAWPQFTASPTPTPTPTATPDATQQAPAVTETQAARILENLAATVAEADEKRDATLAATRLSGAALAERETAYTVRGTVADFALPATIPPEKVRILVPQAYDSWPRTTMMLVEHGSDETVPPLILTMTQADPWSNYTVGYVSEMQASAKLPDMAPAWLGAKLTPPDSPFLTVAPDKLGETFADVVDNGEKSAAYDQFDETSLAFVKAVNDSRASVTQDLIDAGAETTSAAAFDAVAGDEEPVAISTIDSGAIVAVTVDDIQSVTPTQEGVDIRTAENSTTAVLAGAATSATGFRTTYSMQLFFAVPAQGSTSPITLLAATQQLLSVEVIP</sequence>
<dbReference type="EMBL" id="CP082781">
    <property type="protein sequence ID" value="UGS27693.1"/>
    <property type="molecule type" value="Genomic_DNA"/>
</dbReference>
<dbReference type="GO" id="GO:0016740">
    <property type="term" value="F:transferase activity"/>
    <property type="evidence" value="ECO:0007669"/>
    <property type="project" value="UniProtKB-KW"/>
</dbReference>